<dbReference type="PROSITE" id="PS51257">
    <property type="entry name" value="PROKAR_LIPOPROTEIN"/>
    <property type="match status" value="1"/>
</dbReference>
<dbReference type="OMA" id="DESHRCW"/>
<dbReference type="STRING" id="6265.A0A0B2V2W3"/>
<evidence type="ECO:0000256" key="1">
    <source>
        <dbReference type="ARBA" id="ARBA00001936"/>
    </source>
</evidence>
<keyword evidence="9" id="KW-0735">Signal-anchor</keyword>
<evidence type="ECO:0000256" key="15">
    <source>
        <dbReference type="RuleBase" id="RU363063"/>
    </source>
</evidence>
<gene>
    <name evidence="17" type="primary">sqv-2</name>
    <name evidence="17" type="ORF">Tcan_04212</name>
</gene>
<evidence type="ECO:0000256" key="10">
    <source>
        <dbReference type="ARBA" id="ARBA00022989"/>
    </source>
</evidence>
<evidence type="ECO:0000256" key="13">
    <source>
        <dbReference type="ARBA" id="ARBA00023180"/>
    </source>
</evidence>
<dbReference type="GO" id="GO:0006024">
    <property type="term" value="P:glycosaminoglycan biosynthetic process"/>
    <property type="evidence" value="ECO:0007669"/>
    <property type="project" value="UniProtKB-ARBA"/>
</dbReference>
<evidence type="ECO:0000256" key="16">
    <source>
        <dbReference type="SAM" id="SignalP"/>
    </source>
</evidence>
<feature type="signal peptide" evidence="16">
    <location>
        <begin position="1"/>
        <end position="25"/>
    </location>
</feature>
<protein>
    <recommendedName>
        <fullName evidence="15">Hexosyltransferase</fullName>
        <ecNumber evidence="15">2.4.1.-</ecNumber>
    </recommendedName>
</protein>
<keyword evidence="13" id="KW-0325">Glycoprotein</keyword>
<sequence length="329" mass="37902">MRRVGTYLLCACCACTVCTIIVVLSCSCEQSASPIAYRASRISQVNADERRATLPKTYLVIVIMTHANDSAVRAIIRDTWLKLSSKGPSVFRHVFPMGIRNLSKRALELLNEEQNLYGDLLLLDDLIDEYSNLARKTLMVFDTVCQMFNFEFVLKVDSDSFVRLGALLKALKDIAHPRLYWGFLDGRAKPRRRGQWAEREWVLCDRYLPYQLGGGYVLSYKLADYISRNKDLLKLYRSEDVSVGAWLAGLDVRYVHDPRFDTEFRSRGCNNQYIITHKQSPQSLEDLYSSMINVGHLCVEEYRTRWSYVYDWSVPPSMCCARHNNSDIP</sequence>
<keyword evidence="12" id="KW-0472">Membrane</keyword>
<evidence type="ECO:0000256" key="14">
    <source>
        <dbReference type="ARBA" id="ARBA00023211"/>
    </source>
</evidence>
<evidence type="ECO:0000313" key="17">
    <source>
        <dbReference type="EMBL" id="KHN75898.1"/>
    </source>
</evidence>
<keyword evidence="10" id="KW-1133">Transmembrane helix</keyword>
<comment type="cofactor">
    <cofactor evidence="1">
        <name>Mn(2+)</name>
        <dbReference type="ChEBI" id="CHEBI:29035"/>
    </cofactor>
</comment>
<evidence type="ECO:0000256" key="9">
    <source>
        <dbReference type="ARBA" id="ARBA00022968"/>
    </source>
</evidence>
<evidence type="ECO:0000256" key="2">
    <source>
        <dbReference type="ARBA" id="ARBA00004323"/>
    </source>
</evidence>
<dbReference type="Proteomes" id="UP000031036">
    <property type="component" value="Unassembled WGS sequence"/>
</dbReference>
<feature type="chain" id="PRO_5002077896" description="Hexosyltransferase" evidence="16">
    <location>
        <begin position="26"/>
        <end position="329"/>
    </location>
</feature>
<proteinExistence type="inferred from homology"/>
<accession>A0A0B2V2W3</accession>
<dbReference type="EMBL" id="JPKZ01002598">
    <property type="protein sequence ID" value="KHN75898.1"/>
    <property type="molecule type" value="Genomic_DNA"/>
</dbReference>
<comment type="subcellular location">
    <subcellularLocation>
        <location evidence="2 15">Golgi apparatus membrane</location>
        <topology evidence="2 15">Single-pass type II membrane protein</topology>
    </subcellularLocation>
</comment>
<keyword evidence="7 17" id="KW-0808">Transferase</keyword>
<dbReference type="AlphaFoldDB" id="A0A0B2V2W3"/>
<dbReference type="OrthoDB" id="1158011at2759"/>
<keyword evidence="8" id="KW-0812">Transmembrane</keyword>
<dbReference type="GO" id="GO:0006493">
    <property type="term" value="P:protein O-linked glycosylation"/>
    <property type="evidence" value="ECO:0007669"/>
    <property type="project" value="TreeGrafter"/>
</dbReference>
<dbReference type="GO" id="GO:0047220">
    <property type="term" value="F:galactosylxylosylprotein 3-beta-galactosyltransferase activity"/>
    <property type="evidence" value="ECO:0007669"/>
    <property type="project" value="UniProtKB-ARBA"/>
</dbReference>
<evidence type="ECO:0000256" key="6">
    <source>
        <dbReference type="ARBA" id="ARBA00022676"/>
    </source>
</evidence>
<comment type="pathway">
    <text evidence="3">Glycan metabolism; chondroitin sulfate biosynthesis.</text>
</comment>
<dbReference type="Pfam" id="PF01762">
    <property type="entry name" value="Galactosyl_T"/>
    <property type="match status" value="1"/>
</dbReference>
<comment type="pathway">
    <text evidence="4">Glycan metabolism; heparan sulfate biosynthesis.</text>
</comment>
<name>A0A0B2V2W3_TOXCA</name>
<keyword evidence="18" id="KW-1185">Reference proteome</keyword>
<keyword evidence="14" id="KW-0464">Manganese</keyword>
<dbReference type="Gene3D" id="3.90.550.50">
    <property type="match status" value="1"/>
</dbReference>
<evidence type="ECO:0000256" key="7">
    <source>
        <dbReference type="ARBA" id="ARBA00022679"/>
    </source>
</evidence>
<dbReference type="GO" id="GO:0000139">
    <property type="term" value="C:Golgi membrane"/>
    <property type="evidence" value="ECO:0007669"/>
    <property type="project" value="UniProtKB-SubCell"/>
</dbReference>
<comment type="caution">
    <text evidence="17">The sequence shown here is derived from an EMBL/GenBank/DDBJ whole genome shotgun (WGS) entry which is preliminary data.</text>
</comment>
<comment type="similarity">
    <text evidence="5 15">Belongs to the glycosyltransferase 31 family.</text>
</comment>
<dbReference type="PANTHER" id="PTHR11214">
    <property type="entry name" value="BETA-1,3-N-ACETYLGLUCOSAMINYLTRANSFERASE"/>
    <property type="match status" value="1"/>
</dbReference>
<dbReference type="FunFam" id="3.90.550.50:FF:000018">
    <property type="entry name" value="Hexosyltransferase"/>
    <property type="match status" value="1"/>
</dbReference>
<keyword evidence="16" id="KW-0732">Signal</keyword>
<evidence type="ECO:0000256" key="3">
    <source>
        <dbReference type="ARBA" id="ARBA00004840"/>
    </source>
</evidence>
<evidence type="ECO:0000256" key="12">
    <source>
        <dbReference type="ARBA" id="ARBA00023136"/>
    </source>
</evidence>
<evidence type="ECO:0000256" key="11">
    <source>
        <dbReference type="ARBA" id="ARBA00023034"/>
    </source>
</evidence>
<dbReference type="EC" id="2.4.1.-" evidence="15"/>
<evidence type="ECO:0000256" key="5">
    <source>
        <dbReference type="ARBA" id="ARBA00008661"/>
    </source>
</evidence>
<reference evidence="17 18" key="1">
    <citation type="submission" date="2014-11" db="EMBL/GenBank/DDBJ databases">
        <title>Genetic blueprint of the zoonotic pathogen Toxocara canis.</title>
        <authorList>
            <person name="Zhu X.-Q."/>
            <person name="Korhonen P.K."/>
            <person name="Cai H."/>
            <person name="Young N.D."/>
            <person name="Nejsum P."/>
            <person name="von Samson-Himmelstjerna G."/>
            <person name="Boag P.R."/>
            <person name="Tan P."/>
            <person name="Li Q."/>
            <person name="Min J."/>
            <person name="Yang Y."/>
            <person name="Wang X."/>
            <person name="Fang X."/>
            <person name="Hall R.S."/>
            <person name="Hofmann A."/>
            <person name="Sternberg P.W."/>
            <person name="Jex A.R."/>
            <person name="Gasser R.B."/>
        </authorList>
    </citation>
    <scope>NUCLEOTIDE SEQUENCE [LARGE SCALE GENOMIC DNA]</scope>
    <source>
        <strain evidence="17">PN_DK_2014</strain>
    </source>
</reference>
<evidence type="ECO:0000256" key="8">
    <source>
        <dbReference type="ARBA" id="ARBA00022692"/>
    </source>
</evidence>
<evidence type="ECO:0000313" key="18">
    <source>
        <dbReference type="Proteomes" id="UP000031036"/>
    </source>
</evidence>
<evidence type="ECO:0000256" key="4">
    <source>
        <dbReference type="ARBA" id="ARBA00005093"/>
    </source>
</evidence>
<dbReference type="InterPro" id="IPR002659">
    <property type="entry name" value="Glyco_trans_31"/>
</dbReference>
<keyword evidence="11 15" id="KW-0333">Golgi apparatus</keyword>
<dbReference type="PANTHER" id="PTHR11214:SF3">
    <property type="entry name" value="BETA-1,3-GALACTOSYLTRANSFERASE 6"/>
    <property type="match status" value="1"/>
</dbReference>
<keyword evidence="6 15" id="KW-0328">Glycosyltransferase</keyword>
<organism evidence="17 18">
    <name type="scientific">Toxocara canis</name>
    <name type="common">Canine roundworm</name>
    <dbReference type="NCBI Taxonomy" id="6265"/>
    <lineage>
        <taxon>Eukaryota</taxon>
        <taxon>Metazoa</taxon>
        <taxon>Ecdysozoa</taxon>
        <taxon>Nematoda</taxon>
        <taxon>Chromadorea</taxon>
        <taxon>Rhabditida</taxon>
        <taxon>Spirurina</taxon>
        <taxon>Ascaridomorpha</taxon>
        <taxon>Ascaridoidea</taxon>
        <taxon>Toxocaridae</taxon>
        <taxon>Toxocara</taxon>
    </lineage>
</organism>